<sequence length="127" mass="14296">MKVLVLACLLGVAACAPQQQQQQQVFERPPQRLEEEIINPPQPYNFALAVSDDEFTNYQSRVESQDENGVVTGQFEYVAPNGIRYITSYTADSINGYQATTREEPTDIQIVFPKPVPLEQQAGYVQQ</sequence>
<dbReference type="GO" id="GO:0062129">
    <property type="term" value="C:chitin-based extracellular matrix"/>
    <property type="evidence" value="ECO:0007669"/>
    <property type="project" value="TreeGrafter"/>
</dbReference>
<accession>A0AAE1ER51</accession>
<dbReference type="PROSITE" id="PS00233">
    <property type="entry name" value="CHIT_BIND_RR_1"/>
    <property type="match status" value="1"/>
</dbReference>
<dbReference type="GO" id="GO:0008010">
    <property type="term" value="F:structural constituent of chitin-based larval cuticle"/>
    <property type="evidence" value="ECO:0007669"/>
    <property type="project" value="TreeGrafter"/>
</dbReference>
<organism evidence="4 5">
    <name type="scientific">Petrolisthes cinctipes</name>
    <name type="common">Flat porcelain crab</name>
    <dbReference type="NCBI Taxonomy" id="88211"/>
    <lineage>
        <taxon>Eukaryota</taxon>
        <taxon>Metazoa</taxon>
        <taxon>Ecdysozoa</taxon>
        <taxon>Arthropoda</taxon>
        <taxon>Crustacea</taxon>
        <taxon>Multicrustacea</taxon>
        <taxon>Malacostraca</taxon>
        <taxon>Eumalacostraca</taxon>
        <taxon>Eucarida</taxon>
        <taxon>Decapoda</taxon>
        <taxon>Pleocyemata</taxon>
        <taxon>Anomura</taxon>
        <taxon>Galatheoidea</taxon>
        <taxon>Porcellanidae</taxon>
        <taxon>Petrolisthes</taxon>
    </lineage>
</organism>
<dbReference type="PROSITE" id="PS51257">
    <property type="entry name" value="PROKAR_LIPOPROTEIN"/>
    <property type="match status" value="1"/>
</dbReference>
<dbReference type="AlphaFoldDB" id="A0AAE1ER51"/>
<evidence type="ECO:0000256" key="2">
    <source>
        <dbReference type="PROSITE-ProRule" id="PRU00497"/>
    </source>
</evidence>
<dbReference type="PROSITE" id="PS51155">
    <property type="entry name" value="CHIT_BIND_RR_2"/>
    <property type="match status" value="1"/>
</dbReference>
<keyword evidence="1 2" id="KW-0193">Cuticle</keyword>
<dbReference type="Pfam" id="PF00379">
    <property type="entry name" value="Chitin_bind_4"/>
    <property type="match status" value="1"/>
</dbReference>
<comment type="caution">
    <text evidence="4">The sequence shown here is derived from an EMBL/GenBank/DDBJ whole genome shotgun (WGS) entry which is preliminary data.</text>
</comment>
<keyword evidence="5" id="KW-1185">Reference proteome</keyword>
<dbReference type="PANTHER" id="PTHR10380">
    <property type="entry name" value="CUTICLE PROTEIN"/>
    <property type="match status" value="1"/>
</dbReference>
<feature type="chain" id="PRO_5041983019" description="Cuticle protein" evidence="3">
    <location>
        <begin position="16"/>
        <end position="127"/>
    </location>
</feature>
<keyword evidence="3" id="KW-0732">Signal</keyword>
<dbReference type="InterPro" id="IPR000618">
    <property type="entry name" value="Insect_cuticle"/>
</dbReference>
<reference evidence="4" key="1">
    <citation type="submission" date="2023-10" db="EMBL/GenBank/DDBJ databases">
        <title>Genome assemblies of two species of porcelain crab, Petrolisthes cinctipes and Petrolisthes manimaculis (Anomura: Porcellanidae).</title>
        <authorList>
            <person name="Angst P."/>
        </authorList>
    </citation>
    <scope>NUCLEOTIDE SEQUENCE</scope>
    <source>
        <strain evidence="4">PB745_01</strain>
        <tissue evidence="4">Gill</tissue>
    </source>
</reference>
<protein>
    <recommendedName>
        <fullName evidence="6">Cuticle protein</fullName>
    </recommendedName>
</protein>
<dbReference type="InterPro" id="IPR031311">
    <property type="entry name" value="CHIT_BIND_RR_consensus"/>
</dbReference>
<evidence type="ECO:0000313" key="4">
    <source>
        <dbReference type="EMBL" id="KAK3859950.1"/>
    </source>
</evidence>
<evidence type="ECO:0000256" key="3">
    <source>
        <dbReference type="SAM" id="SignalP"/>
    </source>
</evidence>
<name>A0AAE1ER51_PETCI</name>
<evidence type="ECO:0000313" key="5">
    <source>
        <dbReference type="Proteomes" id="UP001286313"/>
    </source>
</evidence>
<feature type="signal peptide" evidence="3">
    <location>
        <begin position="1"/>
        <end position="15"/>
    </location>
</feature>
<dbReference type="EMBL" id="JAWQEG010004857">
    <property type="protein sequence ID" value="KAK3859950.1"/>
    <property type="molecule type" value="Genomic_DNA"/>
</dbReference>
<dbReference type="InterPro" id="IPR050468">
    <property type="entry name" value="Cuticle_Struct_Prot"/>
</dbReference>
<proteinExistence type="predicted"/>
<evidence type="ECO:0000256" key="1">
    <source>
        <dbReference type="ARBA" id="ARBA00022460"/>
    </source>
</evidence>
<evidence type="ECO:0008006" key="6">
    <source>
        <dbReference type="Google" id="ProtNLM"/>
    </source>
</evidence>
<gene>
    <name evidence="4" type="ORF">Pcinc_033964</name>
</gene>
<dbReference type="Proteomes" id="UP001286313">
    <property type="component" value="Unassembled WGS sequence"/>
</dbReference>